<dbReference type="Pfam" id="PF03602">
    <property type="entry name" value="Cons_hypoth95"/>
    <property type="match status" value="1"/>
</dbReference>
<dbReference type="EMBL" id="DSMG01000049">
    <property type="protein sequence ID" value="HDX30701.1"/>
    <property type="molecule type" value="Genomic_DNA"/>
</dbReference>
<comment type="caution">
    <text evidence="1">The sequence shown here is derived from an EMBL/GenBank/DDBJ whole genome shotgun (WGS) entry which is preliminary data.</text>
</comment>
<dbReference type="InterPro" id="IPR029063">
    <property type="entry name" value="SAM-dependent_MTases_sf"/>
</dbReference>
<dbReference type="CDD" id="cd02440">
    <property type="entry name" value="AdoMet_MTases"/>
    <property type="match status" value="1"/>
</dbReference>
<keyword evidence="1" id="KW-0808">Transferase</keyword>
<evidence type="ECO:0000313" key="1">
    <source>
        <dbReference type="EMBL" id="HDX30701.1"/>
    </source>
</evidence>
<keyword evidence="1" id="KW-0489">Methyltransferase</keyword>
<gene>
    <name evidence="1" type="ORF">ENQ20_04315</name>
</gene>
<reference evidence="1" key="1">
    <citation type="journal article" date="2020" name="mSystems">
        <title>Genome- and Community-Level Interaction Insights into Carbon Utilization and Element Cycling Functions of Hydrothermarchaeota in Hydrothermal Sediment.</title>
        <authorList>
            <person name="Zhou Z."/>
            <person name="Liu Y."/>
            <person name="Xu W."/>
            <person name="Pan J."/>
            <person name="Luo Z.H."/>
            <person name="Li M."/>
        </authorList>
    </citation>
    <scope>NUCLEOTIDE SEQUENCE [LARGE SCALE GENOMIC DNA]</scope>
    <source>
        <strain evidence="1">SpSt-289</strain>
    </source>
</reference>
<dbReference type="Gene3D" id="3.40.50.150">
    <property type="entry name" value="Vaccinia Virus protein VP39"/>
    <property type="match status" value="1"/>
</dbReference>
<organism evidence="1">
    <name type="scientific">Caldilinea aerophila</name>
    <dbReference type="NCBI Taxonomy" id="133453"/>
    <lineage>
        <taxon>Bacteria</taxon>
        <taxon>Bacillati</taxon>
        <taxon>Chloroflexota</taxon>
        <taxon>Caldilineae</taxon>
        <taxon>Caldilineales</taxon>
        <taxon>Caldilineaceae</taxon>
        <taxon>Caldilinea</taxon>
    </lineage>
</organism>
<name>A0A7C1JGB1_9CHLR</name>
<dbReference type="GO" id="GO:0032259">
    <property type="term" value="P:methylation"/>
    <property type="evidence" value="ECO:0007669"/>
    <property type="project" value="UniProtKB-KW"/>
</dbReference>
<proteinExistence type="predicted"/>
<dbReference type="SUPFAM" id="SSF53335">
    <property type="entry name" value="S-adenosyl-L-methionine-dependent methyltransferases"/>
    <property type="match status" value="1"/>
</dbReference>
<dbReference type="GO" id="GO:0008168">
    <property type="term" value="F:methyltransferase activity"/>
    <property type="evidence" value="ECO:0007669"/>
    <property type="project" value="UniProtKB-KW"/>
</dbReference>
<protein>
    <submittedName>
        <fullName evidence="1">Methyltransferase domain-containing protein</fullName>
    </submittedName>
</protein>
<sequence>MSDCTAAITLSHYAARALLAARSCGSQRATVSADLNRTRSAVELSAEGVRFGNGLFLAWAQIERIADDEAGCYRCSAEGVEKIQRFSEATQRVYTLYPTAGAPTLLISGIPMHRIKDVDPRQDTLNKVRALGRIYGHVLDTCTGLGYTALEVARNAEHVTTIELDPAVHEIIRQNPWSCALFERPNITPLIGDSAALIETFAAESFDLILHDPPMFALAGELYSLAFYRQLFRVLRRRGRLFHYIGNPESKSGATVTRGAVRRLTEAGFQRVQLRPQAFGVIAFK</sequence>
<accession>A0A7C1JGB1</accession>
<dbReference type="AlphaFoldDB" id="A0A7C1JGB1"/>